<keyword evidence="9" id="KW-1185">Reference proteome</keyword>
<dbReference type="SUPFAM" id="SSF53850">
    <property type="entry name" value="Periplasmic binding protein-like II"/>
    <property type="match status" value="1"/>
</dbReference>
<dbReference type="EC" id="4.2.2.n1" evidence="6"/>
<dbReference type="GO" id="GO:0071555">
    <property type="term" value="P:cell wall organization"/>
    <property type="evidence" value="ECO:0007669"/>
    <property type="project" value="UniProtKB-KW"/>
</dbReference>
<keyword evidence="4 6" id="KW-0456">Lyase</keyword>
<evidence type="ECO:0000256" key="1">
    <source>
        <dbReference type="ARBA" id="ARBA00022729"/>
    </source>
</evidence>
<comment type="subcellular location">
    <subcellularLocation>
        <location evidence="6">Cell outer membrane</location>
        <topology evidence="6">Peripheral membrane protein</topology>
    </subcellularLocation>
    <text evidence="6">Attached to the inner leaflet of the outer membrane.</text>
</comment>
<organism evidence="8 9">
    <name type="scientific">Methyloradius palustris</name>
    <dbReference type="NCBI Taxonomy" id="2778876"/>
    <lineage>
        <taxon>Bacteria</taxon>
        <taxon>Pseudomonadati</taxon>
        <taxon>Pseudomonadota</taxon>
        <taxon>Betaproteobacteria</taxon>
        <taxon>Nitrosomonadales</taxon>
        <taxon>Methylophilaceae</taxon>
        <taxon>Methyloradius</taxon>
    </lineage>
</organism>
<evidence type="ECO:0000313" key="8">
    <source>
        <dbReference type="EMBL" id="BCM24795.1"/>
    </source>
</evidence>
<keyword evidence="5 6" id="KW-0961">Cell wall biogenesis/degradation</keyword>
<keyword evidence="2 6" id="KW-0472">Membrane</keyword>
<accession>A0A8D5G320</accession>
<dbReference type="Proteomes" id="UP000826722">
    <property type="component" value="Chromosome"/>
</dbReference>
<dbReference type="HAMAP" id="MF_02016">
    <property type="entry name" value="MltF"/>
    <property type="match status" value="1"/>
</dbReference>
<dbReference type="KEGG" id="mpau:ZMTM_10540"/>
<dbReference type="AlphaFoldDB" id="A0A8D5G320"/>
<proteinExistence type="inferred from homology"/>
<dbReference type="PANTHER" id="PTHR35936:SF32">
    <property type="entry name" value="MEMBRANE-BOUND LYTIC MUREIN TRANSGLYCOSYLASE F"/>
    <property type="match status" value="1"/>
</dbReference>
<comment type="domain">
    <text evidence="6">The N-terminal domain does not have lytic activity and probably modulates enzymatic activity. The C-terminal domain is the catalytic active domain.</text>
</comment>
<keyword evidence="3 6" id="KW-0998">Cell outer membrane</keyword>
<reference evidence="8" key="1">
    <citation type="journal article" date="2021" name="Arch. Microbiol.">
        <title>Methyloradius palustris gen. nov., sp. nov., a methanol-oxidizing bacterium isolated from snow.</title>
        <authorList>
            <person name="Miyadera T."/>
            <person name="Kojima H."/>
            <person name="Fukui M."/>
        </authorList>
    </citation>
    <scope>NUCLEOTIDE SEQUENCE</scope>
    <source>
        <strain evidence="8">Zm11</strain>
    </source>
</reference>
<dbReference type="CDD" id="cd01009">
    <property type="entry name" value="PBP2_YfhD_N"/>
    <property type="match status" value="1"/>
</dbReference>
<name>A0A8D5G320_9PROT</name>
<dbReference type="Pfam" id="PF00497">
    <property type="entry name" value="SBP_bac_3"/>
    <property type="match status" value="1"/>
</dbReference>
<dbReference type="InterPro" id="IPR023346">
    <property type="entry name" value="Lysozyme-like_dom_sf"/>
</dbReference>
<feature type="region of interest" description="LT domain" evidence="6">
    <location>
        <begin position="267"/>
        <end position="487"/>
    </location>
</feature>
<evidence type="ECO:0000256" key="2">
    <source>
        <dbReference type="ARBA" id="ARBA00023136"/>
    </source>
</evidence>
<comment type="caution">
    <text evidence="6">Lacks conserved residue(s) required for the propagation of feature annotation.</text>
</comment>
<dbReference type="NCBIfam" id="NF008112">
    <property type="entry name" value="PRK10859.1"/>
    <property type="match status" value="1"/>
</dbReference>
<dbReference type="RefSeq" id="WP_221765290.1">
    <property type="nucleotide sequence ID" value="NZ_AP024110.1"/>
</dbReference>
<dbReference type="InterPro" id="IPR023703">
    <property type="entry name" value="MltF"/>
</dbReference>
<feature type="domain" description="Solute-binding protein family 3/N-terminal" evidence="7">
    <location>
        <begin position="38"/>
        <end position="266"/>
    </location>
</feature>
<comment type="catalytic activity">
    <reaction evidence="6">
        <text>Exolytic cleavage of the (1-&gt;4)-beta-glycosidic linkage between N-acetylmuramic acid (MurNAc) and N-acetylglucosamine (GlcNAc) residues in peptidoglycan, from either the reducing or the non-reducing ends of the peptidoglycan chains, with concomitant formation of a 1,6-anhydrobond in the MurNAc residue.</text>
        <dbReference type="EC" id="4.2.2.n1"/>
    </reaction>
</comment>
<feature type="chain" id="PRO_5035024989" description="Membrane-bound lytic murein transglycosylase F" evidence="6">
    <location>
        <begin position="21"/>
        <end position="487"/>
    </location>
</feature>
<evidence type="ECO:0000259" key="7">
    <source>
        <dbReference type="SMART" id="SM00062"/>
    </source>
</evidence>
<protein>
    <recommendedName>
        <fullName evidence="6">Membrane-bound lytic murein transglycosylase F</fullName>
        <ecNumber evidence="6">4.2.2.n1</ecNumber>
    </recommendedName>
    <alternativeName>
        <fullName evidence="6">Murein lyase F</fullName>
    </alternativeName>
</protein>
<dbReference type="Gene3D" id="3.40.190.10">
    <property type="entry name" value="Periplasmic binding protein-like II"/>
    <property type="match status" value="2"/>
</dbReference>
<evidence type="ECO:0000313" key="9">
    <source>
        <dbReference type="Proteomes" id="UP000826722"/>
    </source>
</evidence>
<feature type="active site" evidence="6">
    <location>
        <position position="313"/>
    </location>
</feature>
<dbReference type="PANTHER" id="PTHR35936">
    <property type="entry name" value="MEMBRANE-BOUND LYTIC MUREIN TRANSGLYCOSYLASE F"/>
    <property type="match status" value="1"/>
</dbReference>
<dbReference type="EMBL" id="AP024110">
    <property type="protein sequence ID" value="BCM24795.1"/>
    <property type="molecule type" value="Genomic_DNA"/>
</dbReference>
<dbReference type="InterPro" id="IPR008258">
    <property type="entry name" value="Transglycosylase_SLT_dom_1"/>
</dbReference>
<dbReference type="GO" id="GO:0016998">
    <property type="term" value="P:cell wall macromolecule catabolic process"/>
    <property type="evidence" value="ECO:0007669"/>
    <property type="project" value="UniProtKB-UniRule"/>
</dbReference>
<sequence precursor="true">MQAIFSPVTIVICISLMLSACDKPAPLPSPKAQNNNKEIVIVTHNGPNTYYIDGENQSAGLEYDLVSLFMKDLGPEYTVRYLIVDNISQVIPALMKGQANIAAADLTITPVRKQLVVFSEPYQSVQEKLVYNKSQNSKPRSLKDLIGRKIAVTAGTSYAERLQTLKQKEPELRWDLLTNAGADELLEQVAQGKLDYTVADSHIVSMLQNYYPNLGDEMAIGEPEKIAWAFPKKGPSWLRERANKFFARISKDGTLRSLIDRYYGHSDRLNPVDITTFLGRTRTTLPEYVPLFKEAQELTDIDWRLLAAISYQESHWDRFNTSPTNVRGLMMLTENTADLLGVTDRLDAKQSIMGGARYIMSLKDMIPKRIEEPDRTWLALAAYNIGYAHLEDARVLAQRLALNPDSWADLKKVLPLLNKAEYYTTLKYGYASGGAPVVFVESIRSYHKVLEKYEPQHRPILPSFNTSNLNFIEQQLSLGNISPAIPR</sequence>
<evidence type="ECO:0000256" key="4">
    <source>
        <dbReference type="ARBA" id="ARBA00023239"/>
    </source>
</evidence>
<dbReference type="GO" id="GO:0009279">
    <property type="term" value="C:cell outer membrane"/>
    <property type="evidence" value="ECO:0007669"/>
    <property type="project" value="UniProtKB-SubCell"/>
</dbReference>
<gene>
    <name evidence="6 8" type="primary">mltF</name>
    <name evidence="8" type="ORF">ZMTM_10540</name>
</gene>
<comment type="similarity">
    <text evidence="6">In the C-terminal section; belongs to the transglycosylase Slt family.</text>
</comment>
<keyword evidence="1 6" id="KW-0732">Signal</keyword>
<dbReference type="InterPro" id="IPR001638">
    <property type="entry name" value="Solute-binding_3/MltF_N"/>
</dbReference>
<dbReference type="Pfam" id="PF01464">
    <property type="entry name" value="SLT"/>
    <property type="match status" value="1"/>
</dbReference>
<dbReference type="GO" id="GO:0009253">
    <property type="term" value="P:peptidoglycan catabolic process"/>
    <property type="evidence" value="ECO:0007669"/>
    <property type="project" value="TreeGrafter"/>
</dbReference>
<feature type="signal peptide" evidence="6">
    <location>
        <begin position="1"/>
        <end position="20"/>
    </location>
</feature>
<dbReference type="GO" id="GO:0008933">
    <property type="term" value="F:peptidoglycan lytic transglycosylase activity"/>
    <property type="evidence" value="ECO:0007669"/>
    <property type="project" value="UniProtKB-UniRule"/>
</dbReference>
<dbReference type="SUPFAM" id="SSF53955">
    <property type="entry name" value="Lysozyme-like"/>
    <property type="match status" value="1"/>
</dbReference>
<dbReference type="Gene3D" id="1.10.530.10">
    <property type="match status" value="1"/>
</dbReference>
<evidence type="ECO:0000256" key="5">
    <source>
        <dbReference type="ARBA" id="ARBA00023316"/>
    </source>
</evidence>
<comment type="function">
    <text evidence="6">Murein-degrading enzyme that degrades murein glycan strands and insoluble, high-molecular weight murein sacculi, with the concomitant formation of a 1,6-anhydromuramoyl product. Lytic transglycosylases (LTs) play an integral role in the metabolism of the peptidoglycan (PG) sacculus. Their lytic action creates space within the PG sacculus to allow for its expansion as well as for the insertion of various structures such as secretion systems and flagella.</text>
</comment>
<evidence type="ECO:0000256" key="6">
    <source>
        <dbReference type="HAMAP-Rule" id="MF_02016"/>
    </source>
</evidence>
<comment type="similarity">
    <text evidence="6">In the N-terminal section; belongs to the bacterial solute-binding protein 3 family.</text>
</comment>
<dbReference type="SMART" id="SM00062">
    <property type="entry name" value="PBPb"/>
    <property type="match status" value="1"/>
</dbReference>
<evidence type="ECO:0000256" key="3">
    <source>
        <dbReference type="ARBA" id="ARBA00023237"/>
    </source>
</evidence>
<dbReference type="CDD" id="cd13403">
    <property type="entry name" value="MLTF-like"/>
    <property type="match status" value="1"/>
</dbReference>